<dbReference type="Pfam" id="PF01090">
    <property type="entry name" value="Ribosomal_S19e"/>
    <property type="match status" value="1"/>
</dbReference>
<keyword evidence="2 4" id="KW-0689">Ribosomal protein</keyword>
<reference evidence="4 5" key="1">
    <citation type="submission" date="2016-10" db="EMBL/GenBank/DDBJ databases">
        <title>The genome of Paramicrosporidium saccamoebae is the missing link in understanding Cryptomycota and Microsporidia evolution.</title>
        <authorList>
            <person name="Quandt C.A."/>
            <person name="Beaudet D."/>
            <person name="Corsaro D."/>
            <person name="Michel R."/>
            <person name="Corradi N."/>
            <person name="James T."/>
        </authorList>
    </citation>
    <scope>NUCLEOTIDE SEQUENCE [LARGE SCALE GENOMIC DNA]</scope>
    <source>
        <strain evidence="4 5">KSL3</strain>
    </source>
</reference>
<accession>A0A2H9TGK4</accession>
<dbReference type="PANTHER" id="PTHR11710:SF0">
    <property type="entry name" value="40S RIBOSOMAL PROTEIN S19"/>
    <property type="match status" value="1"/>
</dbReference>
<dbReference type="SMART" id="SM01413">
    <property type="entry name" value="Ribosomal_S19e"/>
    <property type="match status" value="1"/>
</dbReference>
<dbReference type="EMBL" id="MTSL01000205">
    <property type="protein sequence ID" value="PJF16829.1"/>
    <property type="molecule type" value="Genomic_DNA"/>
</dbReference>
<dbReference type="OrthoDB" id="428974at2759"/>
<dbReference type="InterPro" id="IPR036390">
    <property type="entry name" value="WH_DNA-bd_sf"/>
</dbReference>
<evidence type="ECO:0000256" key="1">
    <source>
        <dbReference type="ARBA" id="ARBA00010014"/>
    </source>
</evidence>
<dbReference type="GO" id="GO:0003723">
    <property type="term" value="F:RNA binding"/>
    <property type="evidence" value="ECO:0007669"/>
    <property type="project" value="TreeGrafter"/>
</dbReference>
<dbReference type="AlphaFoldDB" id="A0A2H9TGK4"/>
<gene>
    <name evidence="4" type="ORF">PSACC_03293</name>
</gene>
<dbReference type="GO" id="GO:0003735">
    <property type="term" value="F:structural constituent of ribosome"/>
    <property type="evidence" value="ECO:0007669"/>
    <property type="project" value="InterPro"/>
</dbReference>
<dbReference type="Gene3D" id="1.10.10.10">
    <property type="entry name" value="Winged helix-like DNA-binding domain superfamily/Winged helix DNA-binding domain"/>
    <property type="match status" value="1"/>
</dbReference>
<dbReference type="SUPFAM" id="SSF46785">
    <property type="entry name" value="Winged helix' DNA-binding domain"/>
    <property type="match status" value="1"/>
</dbReference>
<proteinExistence type="inferred from homology"/>
<evidence type="ECO:0000256" key="2">
    <source>
        <dbReference type="ARBA" id="ARBA00022980"/>
    </source>
</evidence>
<dbReference type="FunFam" id="1.10.10.10:FF:000118">
    <property type="entry name" value="40S ribosomal protein S19"/>
    <property type="match status" value="1"/>
</dbReference>
<dbReference type="STRING" id="1246581.A0A2H9TGK4"/>
<dbReference type="PANTHER" id="PTHR11710">
    <property type="entry name" value="40S RIBOSOMAL PROTEIN S19"/>
    <property type="match status" value="1"/>
</dbReference>
<comment type="similarity">
    <text evidence="1">Belongs to the eukaryotic ribosomal protein eS19 family.</text>
</comment>
<dbReference type="GO" id="GO:0022627">
    <property type="term" value="C:cytosolic small ribosomal subunit"/>
    <property type="evidence" value="ECO:0007669"/>
    <property type="project" value="TreeGrafter"/>
</dbReference>
<keyword evidence="5" id="KW-1185">Reference proteome</keyword>
<keyword evidence="3" id="KW-0687">Ribonucleoprotein</keyword>
<name>A0A2H9TGK4_9FUNG</name>
<dbReference type="Proteomes" id="UP000240830">
    <property type="component" value="Unassembled WGS sequence"/>
</dbReference>
<organism evidence="4 5">
    <name type="scientific">Paramicrosporidium saccamoebae</name>
    <dbReference type="NCBI Taxonomy" id="1246581"/>
    <lineage>
        <taxon>Eukaryota</taxon>
        <taxon>Fungi</taxon>
        <taxon>Fungi incertae sedis</taxon>
        <taxon>Cryptomycota</taxon>
        <taxon>Cryptomycota incertae sedis</taxon>
        <taxon>Paramicrosporidium</taxon>
    </lineage>
</organism>
<dbReference type="InterPro" id="IPR001266">
    <property type="entry name" value="Ribosomal_eS19"/>
</dbReference>
<dbReference type="GO" id="GO:0000028">
    <property type="term" value="P:ribosomal small subunit assembly"/>
    <property type="evidence" value="ECO:0007669"/>
    <property type="project" value="TreeGrafter"/>
</dbReference>
<dbReference type="InterPro" id="IPR036388">
    <property type="entry name" value="WH-like_DNA-bd_sf"/>
</dbReference>
<comment type="caution">
    <text evidence="4">The sequence shown here is derived from an EMBL/GenBank/DDBJ whole genome shotgun (WGS) entry which is preliminary data.</text>
</comment>
<evidence type="ECO:0000313" key="5">
    <source>
        <dbReference type="Proteomes" id="UP000240830"/>
    </source>
</evidence>
<sequence>MPGTTVRDVDSHKFITAYAAHLKRSGKLPVPAWTDMVKTGSFKELAPYNADWFYVRAASLARHIYLRPGCGVGALRTVYGGRKNRGTRHSKHAEASGSVIRKAMQALEKLKLVAVDPNGGRRITVDGQRDLDAVAQLLAKSA</sequence>
<dbReference type="GO" id="GO:0006412">
    <property type="term" value="P:translation"/>
    <property type="evidence" value="ECO:0007669"/>
    <property type="project" value="InterPro"/>
</dbReference>
<protein>
    <submittedName>
        <fullName evidence="4">Ribosomal protein S19e</fullName>
    </submittedName>
</protein>
<evidence type="ECO:0000256" key="3">
    <source>
        <dbReference type="ARBA" id="ARBA00023274"/>
    </source>
</evidence>
<evidence type="ECO:0000313" key="4">
    <source>
        <dbReference type="EMBL" id="PJF16829.1"/>
    </source>
</evidence>